<evidence type="ECO:0000256" key="4">
    <source>
        <dbReference type="ARBA" id="ARBA00022771"/>
    </source>
</evidence>
<dbReference type="InterPro" id="IPR014722">
    <property type="entry name" value="Rib_uL2_dom2"/>
</dbReference>
<evidence type="ECO:0000256" key="7">
    <source>
        <dbReference type="ARBA" id="ARBA00023242"/>
    </source>
</evidence>
<dbReference type="Gene3D" id="1.10.10.2030">
    <property type="entry name" value="DNA/RNA-binding protein Kin17, conserved domain"/>
    <property type="match status" value="1"/>
</dbReference>
<feature type="coiled-coil region" evidence="9">
    <location>
        <begin position="285"/>
        <end position="312"/>
    </location>
</feature>
<feature type="domain" description="DNA/RNA-binding protein Kin17 WH-like" evidence="11">
    <location>
        <begin position="52"/>
        <end position="178"/>
    </location>
</feature>
<dbReference type="InterPro" id="IPR038254">
    <property type="entry name" value="KIN17_WH-like_sf"/>
</dbReference>
<evidence type="ECO:0000313" key="12">
    <source>
        <dbReference type="EnsemblPlants" id="OBART03G23590.2"/>
    </source>
</evidence>
<feature type="region of interest" description="Disordered" evidence="10">
    <location>
        <begin position="261"/>
        <end position="284"/>
    </location>
</feature>
<dbReference type="STRING" id="65489.A0A0D3FKJ5"/>
<reference evidence="12" key="1">
    <citation type="journal article" date="2009" name="Rice">
        <title>De Novo Next Generation Sequencing of Plant Genomes.</title>
        <authorList>
            <person name="Rounsley S."/>
            <person name="Marri P.R."/>
            <person name="Yu Y."/>
            <person name="He R."/>
            <person name="Sisneros N."/>
            <person name="Goicoechea J.L."/>
            <person name="Lee S.J."/>
            <person name="Angelova A."/>
            <person name="Kudrna D."/>
            <person name="Luo M."/>
            <person name="Affourtit J."/>
            <person name="Desany B."/>
            <person name="Knight J."/>
            <person name="Niazi F."/>
            <person name="Egholm M."/>
            <person name="Wing R.A."/>
        </authorList>
    </citation>
    <scope>NUCLEOTIDE SEQUENCE [LARGE SCALE GENOMIC DNA]</scope>
    <source>
        <strain evidence="12">cv. IRGC 105608</strain>
    </source>
</reference>
<comment type="similarity">
    <text evidence="2">Belongs to the KIN17 family.</text>
</comment>
<evidence type="ECO:0000256" key="2">
    <source>
        <dbReference type="ARBA" id="ARBA00008517"/>
    </source>
</evidence>
<evidence type="ECO:0000256" key="10">
    <source>
        <dbReference type="SAM" id="MobiDB-lite"/>
    </source>
</evidence>
<evidence type="ECO:0000256" key="3">
    <source>
        <dbReference type="ARBA" id="ARBA00022723"/>
    </source>
</evidence>
<dbReference type="FunFam" id="2.30.30.140:FF:000056">
    <property type="entry name" value="DNA/RNA-binding protein kin17-like"/>
    <property type="match status" value="1"/>
</dbReference>
<evidence type="ECO:0000256" key="5">
    <source>
        <dbReference type="ARBA" id="ARBA00022833"/>
    </source>
</evidence>
<dbReference type="Pfam" id="PF18131">
    <property type="entry name" value="KN17_SH3"/>
    <property type="match status" value="1"/>
</dbReference>
<feature type="compositionally biased region" description="Basic and acidic residues" evidence="10">
    <location>
        <begin position="261"/>
        <end position="278"/>
    </location>
</feature>
<dbReference type="Pfam" id="PF25483">
    <property type="entry name" value="DUF7906"/>
    <property type="match status" value="1"/>
</dbReference>
<dbReference type="HOGENOM" id="CLU_011948_0_0_1"/>
<dbReference type="CDD" id="cd13155">
    <property type="entry name" value="KOW_KIN17"/>
    <property type="match status" value="1"/>
</dbReference>
<evidence type="ECO:0000256" key="9">
    <source>
        <dbReference type="SAM" id="Coils"/>
    </source>
</evidence>
<accession>A0A0D3FKJ5</accession>
<dbReference type="Pfam" id="PF25092">
    <property type="entry name" value="SH3_KIN17_C"/>
    <property type="match status" value="1"/>
</dbReference>
<dbReference type="InterPro" id="IPR036236">
    <property type="entry name" value="Znf_C2H2_sf"/>
</dbReference>
<dbReference type="eggNOG" id="KOG2837">
    <property type="taxonomic scope" value="Eukaryota"/>
</dbReference>
<evidence type="ECO:0000259" key="11">
    <source>
        <dbReference type="SMART" id="SM01253"/>
    </source>
</evidence>
<keyword evidence="6 9" id="KW-0175">Coiled coil</keyword>
<proteinExistence type="inferred from homology"/>
<keyword evidence="3" id="KW-0479">Metal-binding</keyword>
<name>A0A0D3FKJ5_9ORYZ</name>
<dbReference type="Pfam" id="PF10357">
    <property type="entry name" value="WH_KIN17"/>
    <property type="match status" value="1"/>
</dbReference>
<dbReference type="GO" id="GO:0006974">
    <property type="term" value="P:DNA damage response"/>
    <property type="evidence" value="ECO:0007669"/>
    <property type="project" value="TreeGrafter"/>
</dbReference>
<feature type="region of interest" description="Disordered" evidence="10">
    <location>
        <begin position="179"/>
        <end position="230"/>
    </location>
</feature>
<keyword evidence="4" id="KW-0863">Zinc-finger</keyword>
<dbReference type="Gene3D" id="2.30.30.140">
    <property type="match status" value="1"/>
</dbReference>
<evidence type="ECO:0000256" key="6">
    <source>
        <dbReference type="ARBA" id="ARBA00023054"/>
    </source>
</evidence>
<dbReference type="GO" id="GO:0006260">
    <property type="term" value="P:DNA replication"/>
    <property type="evidence" value="ECO:0007669"/>
    <property type="project" value="TreeGrafter"/>
</dbReference>
<reference evidence="12" key="2">
    <citation type="submission" date="2015-03" db="UniProtKB">
        <authorList>
            <consortium name="EnsemblPlants"/>
        </authorList>
    </citation>
    <scope>IDENTIFICATION</scope>
</reference>
<keyword evidence="5" id="KW-0862">Zinc</keyword>
<dbReference type="FunFam" id="2.30.30.30:FF:000021">
    <property type="entry name" value="DNA/RNA-binding protein KIN17, putative"/>
    <property type="match status" value="1"/>
</dbReference>
<dbReference type="InterPro" id="IPR041995">
    <property type="entry name" value="KOW_KIN17"/>
</dbReference>
<dbReference type="EnsemblPlants" id="OBART03G23590.2">
    <property type="protein sequence ID" value="OBART03G23590.2"/>
    <property type="gene ID" value="OBART03G23590"/>
</dbReference>
<dbReference type="Pfam" id="PF25095">
    <property type="entry name" value="C2H2-zf_KIN17"/>
    <property type="match status" value="1"/>
</dbReference>
<dbReference type="SMART" id="SM01253">
    <property type="entry name" value="Kin17_mid"/>
    <property type="match status" value="1"/>
</dbReference>
<dbReference type="Gramene" id="OBART03G23590.2">
    <property type="protein sequence ID" value="OBART03G23590.2"/>
    <property type="gene ID" value="OBART03G23590"/>
</dbReference>
<keyword evidence="13" id="KW-1185">Reference proteome</keyword>
<dbReference type="GO" id="GO:0003690">
    <property type="term" value="F:double-stranded DNA binding"/>
    <property type="evidence" value="ECO:0007669"/>
    <property type="project" value="TreeGrafter"/>
</dbReference>
<dbReference type="GO" id="GO:0005634">
    <property type="term" value="C:nucleus"/>
    <property type="evidence" value="ECO:0007669"/>
    <property type="project" value="UniProtKB-SubCell"/>
</dbReference>
<dbReference type="SUPFAM" id="SSF57667">
    <property type="entry name" value="beta-beta-alpha zinc fingers"/>
    <property type="match status" value="1"/>
</dbReference>
<dbReference type="InterPro" id="IPR057228">
    <property type="entry name" value="DUF7906"/>
</dbReference>
<dbReference type="InterPro" id="IPR056767">
    <property type="entry name" value="C2H2-Znf_KIN17"/>
</dbReference>
<organism evidence="12">
    <name type="scientific">Oryza barthii</name>
    <dbReference type="NCBI Taxonomy" id="65489"/>
    <lineage>
        <taxon>Eukaryota</taxon>
        <taxon>Viridiplantae</taxon>
        <taxon>Streptophyta</taxon>
        <taxon>Embryophyta</taxon>
        <taxon>Tracheophyta</taxon>
        <taxon>Spermatophyta</taxon>
        <taxon>Magnoliopsida</taxon>
        <taxon>Liliopsida</taxon>
        <taxon>Poales</taxon>
        <taxon>Poaceae</taxon>
        <taxon>BOP clade</taxon>
        <taxon>Oryzoideae</taxon>
        <taxon>Oryzeae</taxon>
        <taxon>Oryzinae</taxon>
        <taxon>Oryza</taxon>
    </lineage>
</organism>
<dbReference type="GO" id="GO:0008270">
    <property type="term" value="F:zinc ion binding"/>
    <property type="evidence" value="ECO:0007669"/>
    <property type="project" value="UniProtKB-KW"/>
</dbReference>
<dbReference type="Proteomes" id="UP000026960">
    <property type="component" value="Chromosome 3"/>
</dbReference>
<dbReference type="PANTHER" id="PTHR12805:SF0">
    <property type="entry name" value="DNA_RNA-BINDING PROTEIN KIN17"/>
    <property type="match status" value="1"/>
</dbReference>
<dbReference type="AlphaFoldDB" id="A0A0D3FKJ5"/>
<protein>
    <recommendedName>
        <fullName evidence="8">KIN17-like protein</fullName>
    </recommendedName>
</protein>
<dbReference type="InterPro" id="IPR041330">
    <property type="entry name" value="KN17_SH3"/>
</dbReference>
<dbReference type="PANTHER" id="PTHR12805">
    <property type="entry name" value="KIN17 KIN, ANTIGENIC DETERMINANT OF RECA PROTEIN HOMOLOG"/>
    <property type="match status" value="1"/>
</dbReference>
<dbReference type="PaxDb" id="65489-OBART03G23590.2"/>
<dbReference type="FunFam" id="1.10.10.2030:FF:000001">
    <property type="entry name" value="DNA/RNA-binding protein KIN17, putative"/>
    <property type="match status" value="1"/>
</dbReference>
<dbReference type="InterPro" id="IPR019447">
    <property type="entry name" value="DNA/RNA-bd_Kin17_WH-like_dom"/>
</dbReference>
<comment type="subcellular location">
    <subcellularLocation>
        <location evidence="1">Nucleus</location>
    </subcellularLocation>
</comment>
<evidence type="ECO:0000313" key="13">
    <source>
        <dbReference type="Proteomes" id="UP000026960"/>
    </source>
</evidence>
<feature type="compositionally biased region" description="Acidic residues" evidence="10">
    <location>
        <begin position="191"/>
        <end position="224"/>
    </location>
</feature>
<keyword evidence="7" id="KW-0539">Nucleus</keyword>
<sequence>MGKHEFLTPKAIANRIKAKGLQKLRWYCQMCQKQCRDENGFKCHCMSESHQRQMQVFGQAPDRVVEGFSEEFLDAFLTLLRRAHRHSRIAATVVYNEFIADRHHVHMNSTRWATLTEFVKFLGREGHCKVEDTPKGWFITYIDRDSEQAVKTRLKRKRIKSDLAEDERQERMIARQIERAQQSMGKTNGELGDDASPDGSEGESGSEDEYSDSENDHEGQEEDAKEANKAAGKIAIALQRAVPGPKVNPLDDKPKVKFGFEEEDEVSARDKEKEELAKKKGKDAINAAEARRSALDELMKEEEKAKERSNRKDYWLCPGIVVKVMSKSLAEKGYYKQKGVVKRVIDKYVGEIEMLESKHVLRVDQDELETVIPQIGGLVRIVNGAYRGSNARLLSVDTERFCAKVQVEKGLYDGKNKTLQARILQSKSDKRLSCEDENTHGEFIHRYYRLKIQDLIPQHVIMSTWWELGFPPLQPSVVSTIGDLSAWPVSAHQIAVRLRTVAWITTGVDIEKGVNRRPLYESHPLSSFSWTTTDNMDMVLHGKKDELHDIFESALKSSDLKGLHAECLTDMWIGRDRFAFIDLSAGPFAWGPAVGGDGVRTELSLPNVAKTIGAVADLVLFIKISVTYRWNPRKLDLYKSKVSAAKRKRNIEYTLSDSSAMAKLQKKRLKLNYKIQSERFSSFGENYHAVDILLAEIDVYELFAFKHCVGRRVQLALCKELDERRHDLKSELEGYNTGDSDDINKKKALDALNRMEKWNLFKDVPEEHHSYTVARDSFLAHLGSVLWGSMRHVIAPSVSHRAHHYYDKLSFQLYFVTQEKVRNIKQLPVNVKSVTEGLSSVLLQFQKPMFSQHMLSLSEDPALIMAFAMARRAAAVPLLLVNGFSKSTVHTYLDSAILQHQLQRLSEHNLLKVWCWAGDSKLPELFASLYLKRSKQDVTVHTLEGEGRGALAPRSAIWSKVAPPPSGGQATVRREGGALPPTAVVAGRAESIHGYARSSRGGT</sequence>
<dbReference type="Gene3D" id="2.30.30.30">
    <property type="match status" value="1"/>
</dbReference>
<evidence type="ECO:0000256" key="1">
    <source>
        <dbReference type="ARBA" id="ARBA00004123"/>
    </source>
</evidence>
<dbReference type="InterPro" id="IPR037321">
    <property type="entry name" value="KIN17-like"/>
</dbReference>
<evidence type="ECO:0000256" key="8">
    <source>
        <dbReference type="ARBA" id="ARBA00073416"/>
    </source>
</evidence>